<evidence type="ECO:0000259" key="5">
    <source>
        <dbReference type="SMART" id="SM00382"/>
    </source>
</evidence>
<dbReference type="CDD" id="cd00009">
    <property type="entry name" value="AAA"/>
    <property type="match status" value="1"/>
</dbReference>
<comment type="similarity">
    <text evidence="4">Belongs to the Tevenvirinae sliding-clamp-loader large subunit family.</text>
</comment>
<dbReference type="GO" id="GO:0003689">
    <property type="term" value="F:DNA clamp loader activity"/>
    <property type="evidence" value="ECO:0007669"/>
    <property type="project" value="UniProtKB-UniRule"/>
</dbReference>
<feature type="binding site" evidence="4">
    <location>
        <position position="205"/>
    </location>
    <ligand>
        <name>ATP</name>
        <dbReference type="ChEBI" id="CHEBI:30616"/>
    </ligand>
</feature>
<dbReference type="InterPro" id="IPR050238">
    <property type="entry name" value="DNA_Rep/Repair_Clamp_Loader"/>
</dbReference>
<keyword evidence="7" id="KW-1185">Reference proteome</keyword>
<dbReference type="InterPro" id="IPR048815">
    <property type="entry name" value="Gp44_lid"/>
</dbReference>
<dbReference type="PANTHER" id="PTHR11669">
    <property type="entry name" value="REPLICATION FACTOR C / DNA POLYMERASE III GAMMA-TAU SUBUNIT"/>
    <property type="match status" value="1"/>
</dbReference>
<evidence type="ECO:0000256" key="1">
    <source>
        <dbReference type="ARBA" id="ARBA00022705"/>
    </source>
</evidence>
<dbReference type="InterPro" id="IPR048817">
    <property type="entry name" value="Gp44_C"/>
</dbReference>
<dbReference type="GO" id="GO:0003677">
    <property type="term" value="F:DNA binding"/>
    <property type="evidence" value="ECO:0007669"/>
    <property type="project" value="UniProtKB-UniRule"/>
</dbReference>
<keyword evidence="3 4" id="KW-0067">ATP-binding</keyword>
<dbReference type="GeneID" id="65108235"/>
<dbReference type="EC" id="3.6.4.-" evidence="4"/>
<evidence type="ECO:0000256" key="2">
    <source>
        <dbReference type="ARBA" id="ARBA00022741"/>
    </source>
</evidence>
<evidence type="ECO:0000256" key="3">
    <source>
        <dbReference type="ARBA" id="ARBA00022840"/>
    </source>
</evidence>
<dbReference type="PANTHER" id="PTHR11669:SF20">
    <property type="entry name" value="REPLICATION FACTOR C SUBUNIT 4"/>
    <property type="match status" value="1"/>
</dbReference>
<evidence type="ECO:0000313" key="7">
    <source>
        <dbReference type="Proteomes" id="UP000250157"/>
    </source>
</evidence>
<dbReference type="GO" id="GO:0005524">
    <property type="term" value="F:ATP binding"/>
    <property type="evidence" value="ECO:0007669"/>
    <property type="project" value="UniProtKB-UniRule"/>
</dbReference>
<evidence type="ECO:0000256" key="4">
    <source>
        <dbReference type="HAMAP-Rule" id="MF_04162"/>
    </source>
</evidence>
<dbReference type="RefSeq" id="YP_010090743.1">
    <property type="nucleotide sequence ID" value="NC_055721.1"/>
</dbReference>
<proteinExistence type="inferred from homology"/>
<dbReference type="InterPro" id="IPR027417">
    <property type="entry name" value="P-loop_NTPase"/>
</dbReference>
<comment type="subunit">
    <text evidence="4">The sliding-clamp-loader consists of 4 large subunits and 1 small subunit. Interacts with the sliding clamp; this interaction allows the sliding-clamp-loader to open the sliding clamp. Part of the replicase complex that includes the DNA polymerase, the polymerase clamp, the clamp loader complex, the single-stranded DNA binding protein, the primase, the helicase and the helicase assembly factor.</text>
</comment>
<keyword evidence="2 4" id="KW-0547">Nucleotide-binding</keyword>
<sequence length="319" mass="35765">MLTVNNSEFMWELKYRPGTLSECILPAHDKEMFQGIVNKGLVPNLILVSSSPGTGKTTVAKALCADTDSDMFFVKGSDCRIDFVRNELTRFASSVTISGKRKVIVIDEYDSNGVAESQRYMRSFIDAYSSNCSVVITANSIDGIIGPLQSRCRVITFGEATPEDKNTMMKEMIHRSIAICKNENIEVQELKVIAALVKENFPDFRRVVNQLDQYSQKGVIDAGILSLVMNTRSPIDDVVDSLKGKDFKTLRSLAPQHVNDYANFLEKLANDLYTKLPAPSIVRMYEIIGENNQYHGLAANAEIHMTYLFIQLALELQWL</sequence>
<dbReference type="Gene3D" id="3.40.50.300">
    <property type="entry name" value="P-loop containing nucleotide triphosphate hydrolases"/>
    <property type="match status" value="1"/>
</dbReference>
<organism evidence="6 7">
    <name type="scientific">Escherichia phage EcS1</name>
    <dbReference type="NCBI Taxonomy" id="2083276"/>
    <lineage>
        <taxon>Viruses</taxon>
        <taxon>Duplodnaviria</taxon>
        <taxon>Heunggongvirae</taxon>
        <taxon>Uroviricota</taxon>
        <taxon>Caudoviricetes</taxon>
        <taxon>Pantevenvirales</taxon>
        <taxon>Straboviridae</taxon>
        <taxon>Tevenvirinae</taxon>
        <taxon>Kagamiyamavirus</taxon>
        <taxon>Kagamiyamavirus ecs1</taxon>
    </lineage>
</organism>
<evidence type="ECO:0000313" key="6">
    <source>
        <dbReference type="EMBL" id="BBC78096.1"/>
    </source>
</evidence>
<dbReference type="InterPro" id="IPR046388">
    <property type="entry name" value="T4_Clamp_Loader_L"/>
</dbReference>
<dbReference type="Pfam" id="PF21429">
    <property type="entry name" value="Gp44_C"/>
    <property type="match status" value="1"/>
</dbReference>
<feature type="domain" description="AAA+ ATPase" evidence="5">
    <location>
        <begin position="42"/>
        <end position="161"/>
    </location>
</feature>
<dbReference type="Gene3D" id="1.20.272.10">
    <property type="match status" value="1"/>
</dbReference>
<dbReference type="SMART" id="SM00382">
    <property type="entry name" value="AAA"/>
    <property type="match status" value="1"/>
</dbReference>
<dbReference type="Gene3D" id="1.10.8.60">
    <property type="match status" value="1"/>
</dbReference>
<comment type="function">
    <text evidence="4">Forms the sliding-clamp-loader together with the small subunit. Functions as an ATPase enzyme. The clamp loader holds the clamp in an open conformation and places it onto the DNA. 4 ATP molecules must bind to the sliding-clamp-loader before the latter can open the sliding clamp. ATP hydrolysis triggers the detachment of the sliding clamp from the sliding-clamp-loader, freeing the sliding clamp to track along DNA.</text>
</comment>
<keyword evidence="4" id="KW-1194">Viral DNA replication</keyword>
<feature type="binding site" evidence="4">
    <location>
        <begin position="53"/>
        <end position="58"/>
    </location>
    <ligand>
        <name>ATP</name>
        <dbReference type="ChEBI" id="CHEBI:30616"/>
    </ligand>
</feature>
<dbReference type="InterPro" id="IPR003959">
    <property type="entry name" value="ATPase_AAA_core"/>
</dbReference>
<reference evidence="6 7" key="1">
    <citation type="submission" date="2018-02" db="EMBL/GenBank/DDBJ databases">
        <title>Full genome sequencing of a novel polyvalent bacteriophage as one of T4-Family member.</title>
        <authorList>
            <person name="Kawasaki T."/>
            <person name="Saad A.M."/>
            <person name="Yamada T."/>
        </authorList>
    </citation>
    <scope>NUCLEOTIDE SEQUENCE [LARGE SCALE GENOMIC DNA]</scope>
    <source>
        <strain evidence="6 7">EcS1</strain>
    </source>
</reference>
<dbReference type="Pfam" id="PF00004">
    <property type="entry name" value="AAA"/>
    <property type="match status" value="1"/>
</dbReference>
<dbReference type="KEGG" id="vg:65108235"/>
<dbReference type="InterPro" id="IPR003593">
    <property type="entry name" value="AAA+_ATPase"/>
</dbReference>
<accession>A0A2Z5ZCA6</accession>
<dbReference type="GO" id="GO:0006261">
    <property type="term" value="P:DNA-templated DNA replication"/>
    <property type="evidence" value="ECO:0007669"/>
    <property type="project" value="TreeGrafter"/>
</dbReference>
<feature type="binding site" evidence="4">
    <location>
        <position position="24"/>
    </location>
    <ligand>
        <name>ATP</name>
        <dbReference type="ChEBI" id="CHEBI:30616"/>
    </ligand>
</feature>
<name>A0A2Z5ZCA6_9CAUD</name>
<protein>
    <recommendedName>
        <fullName evidence="4">Sliding-clamp-loader large subunit</fullName>
        <ecNumber evidence="4">3.6.4.-</ecNumber>
    </recommendedName>
    <alternativeName>
        <fullName evidence="4">Clamp loader gp44 subunit</fullName>
    </alternativeName>
</protein>
<dbReference type="Pfam" id="PF21328">
    <property type="entry name" value="Gp44_lid"/>
    <property type="match status" value="1"/>
</dbReference>
<dbReference type="HAMAP" id="MF_04162">
    <property type="entry name" value="T4_Clamp_Loader_L"/>
    <property type="match status" value="1"/>
</dbReference>
<dbReference type="SUPFAM" id="SSF52540">
    <property type="entry name" value="P-loop containing nucleoside triphosphate hydrolases"/>
    <property type="match status" value="1"/>
</dbReference>
<keyword evidence="4" id="KW-0378">Hydrolase</keyword>
<dbReference type="EMBL" id="LC371242">
    <property type="protein sequence ID" value="BBC78096.1"/>
    <property type="molecule type" value="Genomic_DNA"/>
</dbReference>
<dbReference type="Proteomes" id="UP000250157">
    <property type="component" value="Segment"/>
</dbReference>
<dbReference type="GO" id="GO:0006281">
    <property type="term" value="P:DNA repair"/>
    <property type="evidence" value="ECO:0007669"/>
    <property type="project" value="TreeGrafter"/>
</dbReference>
<feature type="binding site" evidence="4">
    <location>
        <begin position="12"/>
        <end position="15"/>
    </location>
    <ligand>
        <name>ATP</name>
        <dbReference type="ChEBI" id="CHEBI:30616"/>
    </ligand>
</feature>
<keyword evidence="4" id="KW-0238">DNA-binding</keyword>
<dbReference type="GO" id="GO:0039693">
    <property type="term" value="P:viral DNA genome replication"/>
    <property type="evidence" value="ECO:0007669"/>
    <property type="project" value="UniProtKB-UniRule"/>
</dbReference>
<keyword evidence="1" id="KW-0235">DNA replication</keyword>
<dbReference type="GO" id="GO:0016887">
    <property type="term" value="F:ATP hydrolysis activity"/>
    <property type="evidence" value="ECO:0007669"/>
    <property type="project" value="UniProtKB-UniRule"/>
</dbReference>